<accession>A0ABU4ZCI8</accession>
<proteinExistence type="predicted"/>
<protein>
    <recommendedName>
        <fullName evidence="5">Transmembrane protein</fullName>
    </recommendedName>
</protein>
<keyword evidence="4" id="KW-1185">Reference proteome</keyword>
<dbReference type="Proteomes" id="UP001271249">
    <property type="component" value="Unassembled WGS sequence"/>
</dbReference>
<evidence type="ECO:0000313" key="4">
    <source>
        <dbReference type="Proteomes" id="UP001271249"/>
    </source>
</evidence>
<organism evidence="3 4">
    <name type="scientific">Mesorhizobium captivum</name>
    <dbReference type="NCBI Taxonomy" id="3072319"/>
    <lineage>
        <taxon>Bacteria</taxon>
        <taxon>Pseudomonadati</taxon>
        <taxon>Pseudomonadota</taxon>
        <taxon>Alphaproteobacteria</taxon>
        <taxon>Hyphomicrobiales</taxon>
        <taxon>Phyllobacteriaceae</taxon>
        <taxon>Mesorhizobium</taxon>
    </lineage>
</organism>
<dbReference type="RefSeq" id="WP_320230259.1">
    <property type="nucleotide sequence ID" value="NZ_JAVIJC010000074.1"/>
</dbReference>
<feature type="transmembrane region" description="Helical" evidence="2">
    <location>
        <begin position="107"/>
        <end position="124"/>
    </location>
</feature>
<dbReference type="PROSITE" id="PS51257">
    <property type="entry name" value="PROKAR_LIPOPROTEIN"/>
    <property type="match status" value="1"/>
</dbReference>
<gene>
    <name evidence="3" type="ORF">RFN29_34480</name>
</gene>
<keyword evidence="2" id="KW-0472">Membrane</keyword>
<evidence type="ECO:0000256" key="2">
    <source>
        <dbReference type="SAM" id="Phobius"/>
    </source>
</evidence>
<feature type="transmembrane region" description="Helical" evidence="2">
    <location>
        <begin position="12"/>
        <end position="32"/>
    </location>
</feature>
<comment type="caution">
    <text evidence="3">The sequence shown here is derived from an EMBL/GenBank/DDBJ whole genome shotgun (WGS) entry which is preliminary data.</text>
</comment>
<name>A0ABU4ZCI8_9HYPH</name>
<keyword evidence="2" id="KW-1133">Transmembrane helix</keyword>
<evidence type="ECO:0000313" key="3">
    <source>
        <dbReference type="EMBL" id="MDX8496611.1"/>
    </source>
</evidence>
<sequence length="425" mass="46519">MAARRQSFLDTWIFPQAFYIALTIGGCVFIAVTKTAGISPAISSAVPIGIMIGYFAFSWYVGKLRLHDEQTGDNLYYMGFLFTLSSLGTSLYQFGTDASTDEIVRNFGIAVTSTITGIALRIFYNQVRRDPADVERAARHELADMTRRVRTEMESVAREFADFRRVCNQMLEEGFDEIARQAEKNGDQVRQAFEGMAAKAIKPVQETSEKIAKSLDDTFGGIEMRFSGVAEKVGKVAASLDTANASMAGTVSKFEAQADTVADKLAKVVIPDEVLKTDVVTVLKVLAASVGRFTERAEALSKEQGERTDKLSDTVLRMAAHQKLLLEKLEKQAEQNAGTTNLLSRILDRDRGPVPHEIPHVAPVPAGEPSAETSIFIPISEVAAQGRQLGAEATFQANGTDSGPHQAKAPEPVVEKAQPRARWWR</sequence>
<feature type="transmembrane region" description="Helical" evidence="2">
    <location>
        <begin position="74"/>
        <end position="95"/>
    </location>
</feature>
<keyword evidence="2" id="KW-0812">Transmembrane</keyword>
<evidence type="ECO:0008006" key="5">
    <source>
        <dbReference type="Google" id="ProtNLM"/>
    </source>
</evidence>
<evidence type="ECO:0000256" key="1">
    <source>
        <dbReference type="SAM" id="MobiDB-lite"/>
    </source>
</evidence>
<dbReference type="EMBL" id="JAVIJC010000074">
    <property type="protein sequence ID" value="MDX8496611.1"/>
    <property type="molecule type" value="Genomic_DNA"/>
</dbReference>
<feature type="transmembrane region" description="Helical" evidence="2">
    <location>
        <begin position="38"/>
        <end position="62"/>
    </location>
</feature>
<reference evidence="3 4" key="1">
    <citation type="submission" date="2023-08" db="EMBL/GenBank/DDBJ databases">
        <title>Implementing the SeqCode for naming new Mesorhizobium species isolated from Vachellia karroo root nodules.</title>
        <authorList>
            <person name="Van Lill M."/>
        </authorList>
    </citation>
    <scope>NUCLEOTIDE SEQUENCE [LARGE SCALE GENOMIC DNA]</scope>
    <source>
        <strain evidence="3 4">VK22B</strain>
    </source>
</reference>
<feature type="region of interest" description="Disordered" evidence="1">
    <location>
        <begin position="390"/>
        <end position="425"/>
    </location>
</feature>